<keyword evidence="1" id="KW-0378">Hydrolase</keyword>
<organism evidence="1">
    <name type="scientific">Trypanosoma vivax (strain Y486)</name>
    <dbReference type="NCBI Taxonomy" id="1055687"/>
    <lineage>
        <taxon>Eukaryota</taxon>
        <taxon>Discoba</taxon>
        <taxon>Euglenozoa</taxon>
        <taxon>Kinetoplastea</taxon>
        <taxon>Metakinetoplastina</taxon>
        <taxon>Trypanosomatida</taxon>
        <taxon>Trypanosomatidae</taxon>
        <taxon>Trypanosoma</taxon>
        <taxon>Duttonella</taxon>
    </lineage>
</organism>
<dbReference type="Gene3D" id="1.20.1680.10">
    <property type="entry name" value="Type II deoxyuridine triphosphatase"/>
    <property type="match status" value="1"/>
</dbReference>
<accession>G0TYZ3</accession>
<dbReference type="VEuPathDB" id="TriTrypDB:TvY486_0705230"/>
<protein>
    <submittedName>
        <fullName evidence="1">Putative deoxyuridine triphosphatase</fullName>
        <ecNumber evidence="1">3.6.1.23</ecNumber>
    </submittedName>
</protein>
<dbReference type="SUPFAM" id="SSF101386">
    <property type="entry name" value="all-alpha NTP pyrophosphatases"/>
    <property type="match status" value="1"/>
</dbReference>
<dbReference type="AlphaFoldDB" id="G0TYZ3"/>
<proteinExistence type="predicted"/>
<sequence length="280" mass="31396">MRRFNTTLLSPTILSSLMELQDGLNTLIDANWRNVRTPDDWGLALTVEAVELIDSYPWKWWKNVNAEPDLQNVKIELTDMLHFSLSGTIQVAASSAAPDINGLSGVDESGKTQTRLMHLCLPKCSNGVRAPVPVEQLTVSDFMFFPLTETANAVASIRNIVQLSNFHSFQLITEAVIAAAKDLNFNLVAYYIAKHALNTIRQLGGYKDGKYVKVRDGVEDNVVLHECITPFSITDVLDTDIHLVKWNEIMHRVFDAFGVPMGERPRIEHYLKDKAISQAK</sequence>
<dbReference type="GO" id="GO:0004170">
    <property type="term" value="F:dUTP diphosphatase activity"/>
    <property type="evidence" value="ECO:0007669"/>
    <property type="project" value="UniProtKB-EC"/>
</dbReference>
<gene>
    <name evidence="1" type="ORF">TVY486_0705230</name>
</gene>
<dbReference type="CDD" id="cd11527">
    <property type="entry name" value="NTP-PPase_dUTPase"/>
    <property type="match status" value="1"/>
</dbReference>
<dbReference type="Gene3D" id="1.20.1670.10">
    <property type="entry name" value="Type II deoxyuridine triphosphatase"/>
    <property type="match status" value="1"/>
</dbReference>
<dbReference type="InterPro" id="IPR014871">
    <property type="entry name" value="dUTPase/dCTP_pyrophosphatase"/>
</dbReference>
<name>G0TYZ3_TRYVY</name>
<dbReference type="EMBL" id="HE573023">
    <property type="protein sequence ID" value="CCC49196.1"/>
    <property type="molecule type" value="Genomic_DNA"/>
</dbReference>
<reference evidence="1" key="1">
    <citation type="journal article" date="2012" name="Proc. Natl. Acad. Sci. U.S.A.">
        <title>Antigenic diversity is generated by distinct evolutionary mechanisms in African trypanosome species.</title>
        <authorList>
            <person name="Jackson A.P."/>
            <person name="Berry A."/>
            <person name="Aslett M."/>
            <person name="Allison H.C."/>
            <person name="Burton P."/>
            <person name="Vavrova-Anderson J."/>
            <person name="Brown R."/>
            <person name="Browne H."/>
            <person name="Corton N."/>
            <person name="Hauser H."/>
            <person name="Gamble J."/>
            <person name="Gilderthorp R."/>
            <person name="Marcello L."/>
            <person name="McQuillan J."/>
            <person name="Otto T.D."/>
            <person name="Quail M.A."/>
            <person name="Sanders M.J."/>
            <person name="van Tonder A."/>
            <person name="Ginger M.L."/>
            <person name="Field M.C."/>
            <person name="Barry J.D."/>
            <person name="Hertz-Fowler C."/>
            <person name="Berriman M."/>
        </authorList>
    </citation>
    <scope>NUCLEOTIDE SEQUENCE</scope>
    <source>
        <strain evidence="1">Y486</strain>
    </source>
</reference>
<dbReference type="Pfam" id="PF08761">
    <property type="entry name" value="dUTPase_2"/>
    <property type="match status" value="1"/>
</dbReference>
<dbReference type="EC" id="3.6.1.23" evidence="1"/>
<evidence type="ECO:0000313" key="1">
    <source>
        <dbReference type="EMBL" id="CCC49196.1"/>
    </source>
</evidence>